<evidence type="ECO:0000259" key="15">
    <source>
        <dbReference type="PROSITE" id="PS50104"/>
    </source>
</evidence>
<dbReference type="InterPro" id="IPR001611">
    <property type="entry name" value="Leu-rich_rpt"/>
</dbReference>
<keyword evidence="3" id="KW-0399">Innate immunity</keyword>
<dbReference type="PANTHER" id="PTHR24365">
    <property type="entry name" value="TOLL-LIKE RECEPTOR"/>
    <property type="match status" value="1"/>
</dbReference>
<dbReference type="InterPro" id="IPR032675">
    <property type="entry name" value="LRR_dom_sf"/>
</dbReference>
<evidence type="ECO:0000256" key="9">
    <source>
        <dbReference type="ARBA" id="ARBA00022989"/>
    </source>
</evidence>
<dbReference type="PANTHER" id="PTHR24365:SF541">
    <property type="entry name" value="PROTEIN TOLL-RELATED"/>
    <property type="match status" value="1"/>
</dbReference>
<evidence type="ECO:0000256" key="6">
    <source>
        <dbReference type="ARBA" id="ARBA00022729"/>
    </source>
</evidence>
<dbReference type="SUPFAM" id="SSF52058">
    <property type="entry name" value="L domain-like"/>
    <property type="match status" value="1"/>
</dbReference>
<keyword evidence="6 14" id="KW-0732">Signal</keyword>
<evidence type="ECO:0000256" key="8">
    <source>
        <dbReference type="ARBA" id="ARBA00022859"/>
    </source>
</evidence>
<dbReference type="GO" id="GO:0005886">
    <property type="term" value="C:plasma membrane"/>
    <property type="evidence" value="ECO:0007669"/>
    <property type="project" value="TreeGrafter"/>
</dbReference>
<feature type="domain" description="TIR" evidence="15">
    <location>
        <begin position="435"/>
        <end position="570"/>
    </location>
</feature>
<keyword evidence="17" id="KW-1185">Reference proteome</keyword>
<proteinExistence type="inferred from homology"/>
<evidence type="ECO:0000313" key="17">
    <source>
        <dbReference type="Proteomes" id="UP000005408"/>
    </source>
</evidence>
<dbReference type="GO" id="GO:0045087">
    <property type="term" value="P:innate immune response"/>
    <property type="evidence" value="ECO:0007669"/>
    <property type="project" value="UniProtKB-KW"/>
</dbReference>
<feature type="transmembrane region" description="Helical" evidence="13">
    <location>
        <begin position="388"/>
        <end position="407"/>
    </location>
</feature>
<evidence type="ECO:0000256" key="5">
    <source>
        <dbReference type="ARBA" id="ARBA00022692"/>
    </source>
</evidence>
<sequence length="608" mass="70546">MVATLVWTSLVTLVSLGGYTAVDVIHNQNCTSTDNGIVLQVHCEVRSGLNFSDVRRWVLQQARSAIHLDIVCVGGTLTLSHPMEAGNLTELRINNCVKIKGLFAEFQELDTPPQPASGTLEVLEIINSSYLYNKTGVLEQAERLQKIYGCMTFFPRGLRVLKLRYTKFDKMSNSNGFDGFQDMPFGNICYYDNLEMYERSGFQSPFGILDRKIENEIFYFLRFGSFQKLHTANFSDANLEFIPARFTEYNWFRQFRSLRIIDLSHNRIKEIPYLRRPNHFGKLIKLILRHNNISRITKTLIEKLKMSNMAVDFAKNKFVCACESDLEPVLQFVRNQIEESWAVNYHYLANETCYYPSSLQGMPLRSLDSLVLCPNSPARFRSWTFQELYIGLIVLTFITIVCLVVKFRKEIKILTYTRLGIRFWRPHRSGVIRLKEYDAFVSYSALDESWVMGTLCKRLEGLCPPLRLCLHHKHFILGACISDNIIESVEKSRHTIIVLSQNFLQSEWCLLEFRKAFHQTLLERRRHLIVILMDQINLDTLEPEMNYFLQSHTYLKRTDTLFWDRLIYAVSDVCSAPIKSAAKEVSTTVNNLEDVPLDPETHYSIETK</sequence>
<evidence type="ECO:0000256" key="3">
    <source>
        <dbReference type="ARBA" id="ARBA00022588"/>
    </source>
</evidence>
<dbReference type="RefSeq" id="XP_019922435.2">
    <property type="nucleotide sequence ID" value="XM_020066876.3"/>
</dbReference>
<evidence type="ECO:0000256" key="11">
    <source>
        <dbReference type="ARBA" id="ARBA00023170"/>
    </source>
</evidence>
<accession>A0A8W8LCE1</accession>
<dbReference type="EnsemblMetazoa" id="G27625.2">
    <property type="protein sequence ID" value="G27625.2:cds"/>
    <property type="gene ID" value="G27625"/>
</dbReference>
<dbReference type="SMART" id="SM00255">
    <property type="entry name" value="TIR"/>
    <property type="match status" value="1"/>
</dbReference>
<feature type="signal peptide" evidence="14">
    <location>
        <begin position="1"/>
        <end position="21"/>
    </location>
</feature>
<dbReference type="OrthoDB" id="1421090at2759"/>
<dbReference type="PROSITE" id="PS51450">
    <property type="entry name" value="LRR"/>
    <property type="match status" value="1"/>
</dbReference>
<evidence type="ECO:0000256" key="2">
    <source>
        <dbReference type="ARBA" id="ARBA00009634"/>
    </source>
</evidence>
<protein>
    <recommendedName>
        <fullName evidence="15">TIR domain-containing protein</fullName>
    </recommendedName>
</protein>
<dbReference type="GeneID" id="105327406"/>
<keyword evidence="8" id="KW-0391">Immunity</keyword>
<keyword evidence="7" id="KW-0677">Repeat</keyword>
<dbReference type="InterPro" id="IPR000157">
    <property type="entry name" value="TIR_dom"/>
</dbReference>
<evidence type="ECO:0000256" key="1">
    <source>
        <dbReference type="ARBA" id="ARBA00004479"/>
    </source>
</evidence>
<feature type="chain" id="PRO_5042431564" description="TIR domain-containing protein" evidence="14">
    <location>
        <begin position="22"/>
        <end position="608"/>
    </location>
</feature>
<dbReference type="Proteomes" id="UP000005408">
    <property type="component" value="Unassembled WGS sequence"/>
</dbReference>
<dbReference type="PROSITE" id="PS50104">
    <property type="entry name" value="TIR"/>
    <property type="match status" value="1"/>
</dbReference>
<dbReference type="KEGG" id="crg:105327406"/>
<evidence type="ECO:0000256" key="10">
    <source>
        <dbReference type="ARBA" id="ARBA00023136"/>
    </source>
</evidence>
<evidence type="ECO:0000313" key="16">
    <source>
        <dbReference type="EnsemblMetazoa" id="G27625.1:cds"/>
    </source>
</evidence>
<evidence type="ECO:0000256" key="12">
    <source>
        <dbReference type="ARBA" id="ARBA00023180"/>
    </source>
</evidence>
<keyword evidence="4" id="KW-0433">Leucine-rich repeat</keyword>
<keyword evidence="11" id="KW-0675">Receptor</keyword>
<organism evidence="16 17">
    <name type="scientific">Magallana gigas</name>
    <name type="common">Pacific oyster</name>
    <name type="synonym">Crassostrea gigas</name>
    <dbReference type="NCBI Taxonomy" id="29159"/>
    <lineage>
        <taxon>Eukaryota</taxon>
        <taxon>Metazoa</taxon>
        <taxon>Spiralia</taxon>
        <taxon>Lophotrochozoa</taxon>
        <taxon>Mollusca</taxon>
        <taxon>Bivalvia</taxon>
        <taxon>Autobranchia</taxon>
        <taxon>Pteriomorphia</taxon>
        <taxon>Ostreida</taxon>
        <taxon>Ostreoidea</taxon>
        <taxon>Ostreidae</taxon>
        <taxon>Magallana</taxon>
    </lineage>
</organism>
<dbReference type="GO" id="GO:0038023">
    <property type="term" value="F:signaling receptor activity"/>
    <property type="evidence" value="ECO:0007669"/>
    <property type="project" value="TreeGrafter"/>
</dbReference>
<evidence type="ECO:0000256" key="14">
    <source>
        <dbReference type="SAM" id="SignalP"/>
    </source>
</evidence>
<keyword evidence="9 13" id="KW-1133">Transmembrane helix</keyword>
<dbReference type="Gene3D" id="3.40.50.10140">
    <property type="entry name" value="Toll/interleukin-1 receptor homology (TIR) domain"/>
    <property type="match status" value="1"/>
</dbReference>
<name>A0A8W8LCE1_MAGGI</name>
<dbReference type="Gene3D" id="3.80.10.10">
    <property type="entry name" value="Ribonuclease Inhibitor"/>
    <property type="match status" value="1"/>
</dbReference>
<dbReference type="InterPro" id="IPR035897">
    <property type="entry name" value="Toll_tir_struct_dom_sf"/>
</dbReference>
<keyword evidence="12" id="KW-0325">Glycoprotein</keyword>
<evidence type="ECO:0000256" key="7">
    <source>
        <dbReference type="ARBA" id="ARBA00022737"/>
    </source>
</evidence>
<dbReference type="Pfam" id="PF01582">
    <property type="entry name" value="TIR"/>
    <property type="match status" value="1"/>
</dbReference>
<dbReference type="PRINTS" id="PR01537">
    <property type="entry name" value="INTRLKN1R1F"/>
</dbReference>
<reference evidence="16" key="1">
    <citation type="submission" date="2022-08" db="UniProtKB">
        <authorList>
            <consortium name="EnsemblMetazoa"/>
        </authorList>
    </citation>
    <scope>IDENTIFICATION</scope>
    <source>
        <strain evidence="16">05x7-T-G4-1.051#20</strain>
    </source>
</reference>
<keyword evidence="10 13" id="KW-0472">Membrane</keyword>
<comment type="similarity">
    <text evidence="2">Belongs to the Toll-like receptor family.</text>
</comment>
<dbReference type="OMA" id="SEWCILE"/>
<comment type="subcellular location">
    <subcellularLocation>
        <location evidence="1">Membrane</location>
        <topology evidence="1">Single-pass type I membrane protein</topology>
    </subcellularLocation>
</comment>
<dbReference type="AlphaFoldDB" id="A0A8W8LCE1"/>
<evidence type="ECO:0000256" key="13">
    <source>
        <dbReference type="SAM" id="Phobius"/>
    </source>
</evidence>
<dbReference type="EnsemblMetazoa" id="G27625.1">
    <property type="protein sequence ID" value="G27625.1:cds"/>
    <property type="gene ID" value="G27625"/>
</dbReference>
<keyword evidence="5 13" id="KW-0812">Transmembrane</keyword>
<dbReference type="GO" id="GO:0007165">
    <property type="term" value="P:signal transduction"/>
    <property type="evidence" value="ECO:0007669"/>
    <property type="project" value="InterPro"/>
</dbReference>
<dbReference type="SUPFAM" id="SSF52200">
    <property type="entry name" value="Toll/Interleukin receptor TIR domain"/>
    <property type="match status" value="1"/>
</dbReference>
<dbReference type="FunFam" id="3.40.50.10140:FF:000001">
    <property type="entry name" value="Toll-like receptor 2"/>
    <property type="match status" value="1"/>
</dbReference>
<evidence type="ECO:0000256" key="4">
    <source>
        <dbReference type="ARBA" id="ARBA00022614"/>
    </source>
</evidence>